<dbReference type="AlphaFoldDB" id="A0A258FNF3"/>
<dbReference type="GO" id="GO:0000166">
    <property type="term" value="F:nucleotide binding"/>
    <property type="evidence" value="ECO:0007669"/>
    <property type="project" value="UniProtKB-KW"/>
</dbReference>
<evidence type="ECO:0000313" key="7">
    <source>
        <dbReference type="Proteomes" id="UP000215595"/>
    </source>
</evidence>
<evidence type="ECO:0000256" key="5">
    <source>
        <dbReference type="ARBA" id="ARBA00022801"/>
    </source>
</evidence>
<reference evidence="6 7" key="1">
    <citation type="submission" date="2017-03" db="EMBL/GenBank/DDBJ databases">
        <title>Lifting the veil on microbial sulfur biogeochemistry in mining wastewaters.</title>
        <authorList>
            <person name="Kantor R.S."/>
            <person name="Colenbrander Nelson T."/>
            <person name="Marshall S."/>
            <person name="Bennett D."/>
            <person name="Apte S."/>
            <person name="Camacho D."/>
            <person name="Thomas B.C."/>
            <person name="Warren L.A."/>
            <person name="Banfield J.F."/>
        </authorList>
    </citation>
    <scope>NUCLEOTIDE SEQUENCE [LARGE SCALE GENOMIC DNA]</scope>
    <source>
        <strain evidence="6">32-69-9</strain>
    </source>
</reference>
<dbReference type="InterPro" id="IPR051813">
    <property type="entry name" value="HepT_RNase_toxin"/>
</dbReference>
<dbReference type="EMBL" id="NCEB01000014">
    <property type="protein sequence ID" value="OYX33747.1"/>
    <property type="molecule type" value="Genomic_DNA"/>
</dbReference>
<sequence>MALASIADLIEGEDREAFLADKAKPHALAMFFVVLGEAANKIGPAVKAAYPDLAWGYAAKLRHLIAHEYQRIDHQQLWEFATLDAPDMLAHLPQPPVERRL</sequence>
<keyword evidence="3" id="KW-0540">Nuclease</keyword>
<gene>
    <name evidence="6" type="ORF">B7Z01_08325</name>
</gene>
<dbReference type="InterPro" id="IPR008201">
    <property type="entry name" value="HepT-like"/>
</dbReference>
<accession>A0A258FNF3</accession>
<dbReference type="GO" id="GO:0004540">
    <property type="term" value="F:RNA nuclease activity"/>
    <property type="evidence" value="ECO:0007669"/>
    <property type="project" value="InterPro"/>
</dbReference>
<dbReference type="Pfam" id="PF01934">
    <property type="entry name" value="HepT-like"/>
    <property type="match status" value="1"/>
</dbReference>
<keyword evidence="4" id="KW-0547">Nucleotide-binding</keyword>
<dbReference type="PANTHER" id="PTHR34139">
    <property type="entry name" value="UPF0331 PROTEIN MJ0127"/>
    <property type="match status" value="1"/>
</dbReference>
<evidence type="ECO:0000256" key="2">
    <source>
        <dbReference type="ARBA" id="ARBA00022649"/>
    </source>
</evidence>
<dbReference type="GO" id="GO:0110001">
    <property type="term" value="C:toxin-antitoxin complex"/>
    <property type="evidence" value="ECO:0007669"/>
    <property type="project" value="InterPro"/>
</dbReference>
<dbReference type="Proteomes" id="UP000215595">
    <property type="component" value="Unassembled WGS sequence"/>
</dbReference>
<evidence type="ECO:0000256" key="4">
    <source>
        <dbReference type="ARBA" id="ARBA00022741"/>
    </source>
</evidence>
<evidence type="ECO:0000313" key="6">
    <source>
        <dbReference type="EMBL" id="OYX33747.1"/>
    </source>
</evidence>
<dbReference type="GO" id="GO:0016787">
    <property type="term" value="F:hydrolase activity"/>
    <property type="evidence" value="ECO:0007669"/>
    <property type="project" value="UniProtKB-KW"/>
</dbReference>
<dbReference type="PANTHER" id="PTHR34139:SF1">
    <property type="entry name" value="RNASE MJ1380-RELATED"/>
    <property type="match status" value="1"/>
</dbReference>
<protein>
    <recommendedName>
        <fullName evidence="8">DUF86 domain-containing protein</fullName>
    </recommendedName>
</protein>
<evidence type="ECO:0008006" key="8">
    <source>
        <dbReference type="Google" id="ProtNLM"/>
    </source>
</evidence>
<keyword evidence="2" id="KW-1277">Toxin-antitoxin system</keyword>
<keyword evidence="1" id="KW-0597">Phosphoprotein</keyword>
<comment type="caution">
    <text evidence="6">The sequence shown here is derived from an EMBL/GenBank/DDBJ whole genome shotgun (WGS) entry which is preliminary data.</text>
</comment>
<proteinExistence type="predicted"/>
<name>A0A258FNF3_9CAUL</name>
<evidence type="ECO:0000256" key="3">
    <source>
        <dbReference type="ARBA" id="ARBA00022722"/>
    </source>
</evidence>
<keyword evidence="5" id="KW-0378">Hydrolase</keyword>
<organism evidence="6 7">
    <name type="scientific">Brevundimonas subvibrioides</name>
    <dbReference type="NCBI Taxonomy" id="74313"/>
    <lineage>
        <taxon>Bacteria</taxon>
        <taxon>Pseudomonadati</taxon>
        <taxon>Pseudomonadota</taxon>
        <taxon>Alphaproteobacteria</taxon>
        <taxon>Caulobacterales</taxon>
        <taxon>Caulobacteraceae</taxon>
        <taxon>Brevundimonas</taxon>
    </lineage>
</organism>
<evidence type="ECO:0000256" key="1">
    <source>
        <dbReference type="ARBA" id="ARBA00022553"/>
    </source>
</evidence>